<evidence type="ECO:0000256" key="3">
    <source>
        <dbReference type="ARBA" id="ARBA00023295"/>
    </source>
</evidence>
<keyword evidence="2 6" id="KW-0378">Hydrolase</keyword>
<feature type="domain" description="Beta-xylosidase C-terminal Concanavalin A-like" evidence="7">
    <location>
        <begin position="334"/>
        <end position="537"/>
    </location>
</feature>
<proteinExistence type="inferred from homology"/>
<dbReference type="GO" id="GO:0005975">
    <property type="term" value="P:carbohydrate metabolic process"/>
    <property type="evidence" value="ECO:0007669"/>
    <property type="project" value="InterPro"/>
</dbReference>
<evidence type="ECO:0000256" key="4">
    <source>
        <dbReference type="PIRSR" id="PIRSR606710-1"/>
    </source>
</evidence>
<feature type="active site" description="Proton donor" evidence="4">
    <location>
        <position position="205"/>
    </location>
</feature>
<dbReference type="Gene3D" id="2.115.10.20">
    <property type="entry name" value="Glycosyl hydrolase domain, family 43"/>
    <property type="match status" value="1"/>
</dbReference>
<evidence type="ECO:0000313" key="9">
    <source>
        <dbReference type="Proteomes" id="UP000445000"/>
    </source>
</evidence>
<keyword evidence="9" id="KW-1185">Reference proteome</keyword>
<comment type="similarity">
    <text evidence="1 6">Belongs to the glycosyl hydrolase 43 family.</text>
</comment>
<sequence>MAEARAPWVADLGNGRYQNPVLAADYSDPDVTRVGDDFYLTASSFTNIPGLPILHSKDLVNWTLIGHALPRLTPDAHFSVPRRGGGVWAPAIRHHDGKFYIYYPDPDFGVYVITANDPKGPWSAPVLVDNSRGVIDPCPFWDDDGSAWLIVAYARSRAGFNNILQLKRMSPDGTRLLDAGKTVVDGNALPPQPTTNGPMPWAPIEGPKLYKRDGWYYIFAPAGGVKGGWQTVFRSRKLDGPYEFRNVLDQGKTDVNGPHQGAWVTTSAGEDWFLHFQDTGAFGRRVHLQPMVWKDGWPIIGADRDKDGRGEPVITNRKPKVKAVTEIAVPQMNDDFSGPLSLAWQWHANPAQDWMSLSAAPGQLRLKSVSTPASLFETGSVLTQKFPAPKFVADTKLRFSPLREGERAGLAVVGTKYSWIGLRKDADAVRLVHDGRVLLEGVTSDIYLRARIEPVVVDITPPDKPHWPAERKEVLAQVKFSYSTDGERFVTFEHPPVQIDPGRWVGATIGLFASSPAGTPAYIGTSVGHADFDYFRVSGVE</sequence>
<name>A0A829YK50_9GAMM</name>
<accession>A0A829YK50</accession>
<protein>
    <submittedName>
        <fullName evidence="8">Glycoside hydrolase</fullName>
    </submittedName>
</protein>
<dbReference type="Pfam" id="PF17851">
    <property type="entry name" value="GH43_C2"/>
    <property type="match status" value="1"/>
</dbReference>
<evidence type="ECO:0000313" key="8">
    <source>
        <dbReference type="EMBL" id="GFE83804.1"/>
    </source>
</evidence>
<dbReference type="AlphaFoldDB" id="A0A829YK50"/>
<dbReference type="Gene3D" id="2.60.120.200">
    <property type="match status" value="1"/>
</dbReference>
<dbReference type="Pfam" id="PF04616">
    <property type="entry name" value="Glyco_hydro_43"/>
    <property type="match status" value="1"/>
</dbReference>
<dbReference type="GO" id="GO:0004553">
    <property type="term" value="F:hydrolase activity, hydrolyzing O-glycosyl compounds"/>
    <property type="evidence" value="ECO:0007669"/>
    <property type="project" value="InterPro"/>
</dbReference>
<dbReference type="SUPFAM" id="SSF75005">
    <property type="entry name" value="Arabinanase/levansucrase/invertase"/>
    <property type="match status" value="1"/>
</dbReference>
<dbReference type="InterPro" id="IPR013320">
    <property type="entry name" value="ConA-like_dom_sf"/>
</dbReference>
<keyword evidence="3 6" id="KW-0326">Glycosidase</keyword>
<evidence type="ECO:0000259" key="7">
    <source>
        <dbReference type="Pfam" id="PF17851"/>
    </source>
</evidence>
<evidence type="ECO:0000256" key="1">
    <source>
        <dbReference type="ARBA" id="ARBA00009865"/>
    </source>
</evidence>
<dbReference type="PANTHER" id="PTHR42812">
    <property type="entry name" value="BETA-XYLOSIDASE"/>
    <property type="match status" value="1"/>
</dbReference>
<evidence type="ECO:0000256" key="5">
    <source>
        <dbReference type="PIRSR" id="PIRSR606710-2"/>
    </source>
</evidence>
<dbReference type="CDD" id="cd09001">
    <property type="entry name" value="GH43_FsAxh1-like"/>
    <property type="match status" value="1"/>
</dbReference>
<dbReference type="InterPro" id="IPR006710">
    <property type="entry name" value="Glyco_hydro_43"/>
</dbReference>
<dbReference type="SUPFAM" id="SSF49899">
    <property type="entry name" value="Concanavalin A-like lectins/glucanases"/>
    <property type="match status" value="1"/>
</dbReference>
<dbReference type="RefSeq" id="WP_202626974.1">
    <property type="nucleotide sequence ID" value="NZ_BLJN01000007.1"/>
</dbReference>
<dbReference type="InterPro" id="IPR051795">
    <property type="entry name" value="Glycosyl_Hydrlase_43"/>
</dbReference>
<feature type="active site" description="Proton acceptor" evidence="4">
    <location>
        <position position="28"/>
    </location>
</feature>
<dbReference type="InterPro" id="IPR023296">
    <property type="entry name" value="Glyco_hydro_beta-prop_sf"/>
</dbReference>
<evidence type="ECO:0000256" key="2">
    <source>
        <dbReference type="ARBA" id="ARBA00022801"/>
    </source>
</evidence>
<gene>
    <name evidence="8" type="ORF">GCM10011487_58040</name>
</gene>
<dbReference type="Proteomes" id="UP000445000">
    <property type="component" value="Unassembled WGS sequence"/>
</dbReference>
<reference evidence="9" key="1">
    <citation type="submission" date="2020-01" db="EMBL/GenBank/DDBJ databases">
        <title>'Steroidobacter agaridevorans' sp. nov., agar-degrading bacteria isolated from rhizosphere soils.</title>
        <authorList>
            <person name="Ikenaga M."/>
            <person name="Kataoka M."/>
            <person name="Murouchi A."/>
            <person name="Katsuragi S."/>
            <person name="Sakai M."/>
        </authorList>
    </citation>
    <scope>NUCLEOTIDE SEQUENCE [LARGE SCALE GENOMIC DNA]</scope>
    <source>
        <strain evidence="9">YU21-B</strain>
    </source>
</reference>
<organism evidence="8 9">
    <name type="scientific">Steroidobacter agaridevorans</name>
    <dbReference type="NCBI Taxonomy" id="2695856"/>
    <lineage>
        <taxon>Bacteria</taxon>
        <taxon>Pseudomonadati</taxon>
        <taxon>Pseudomonadota</taxon>
        <taxon>Gammaproteobacteria</taxon>
        <taxon>Steroidobacterales</taxon>
        <taxon>Steroidobacteraceae</taxon>
        <taxon>Steroidobacter</taxon>
    </lineage>
</organism>
<dbReference type="PANTHER" id="PTHR42812:SF12">
    <property type="entry name" value="BETA-XYLOSIDASE-RELATED"/>
    <property type="match status" value="1"/>
</dbReference>
<dbReference type="EMBL" id="BLJN01000007">
    <property type="protein sequence ID" value="GFE83804.1"/>
    <property type="molecule type" value="Genomic_DNA"/>
</dbReference>
<feature type="site" description="Important for catalytic activity, responsible for pKa modulation of the active site Glu and correct orientation of both the proton donor and substrate" evidence="5">
    <location>
        <position position="136"/>
    </location>
</feature>
<comment type="caution">
    <text evidence="8">The sequence shown here is derived from an EMBL/GenBank/DDBJ whole genome shotgun (WGS) entry which is preliminary data.</text>
</comment>
<dbReference type="InterPro" id="IPR041542">
    <property type="entry name" value="GH43_C2"/>
</dbReference>
<evidence type="ECO:0000256" key="6">
    <source>
        <dbReference type="RuleBase" id="RU361187"/>
    </source>
</evidence>